<evidence type="ECO:0000313" key="2">
    <source>
        <dbReference type="Proteomes" id="UP000076794"/>
    </source>
</evidence>
<dbReference type="OrthoDB" id="3556416at2"/>
<dbReference type="PATRIC" id="fig|1300344.3.peg.2143"/>
<proteinExistence type="predicted"/>
<dbReference type="KEGG" id="ido:I598_2135"/>
<dbReference type="Proteomes" id="UP000076794">
    <property type="component" value="Chromosome"/>
</dbReference>
<name>A0A168FGD4_9MICO</name>
<dbReference type="AlphaFoldDB" id="A0A168FGD4"/>
<protein>
    <submittedName>
        <fullName evidence="1">Uncharacterized protein</fullName>
    </submittedName>
</protein>
<evidence type="ECO:0000313" key="1">
    <source>
        <dbReference type="EMBL" id="ANC31676.1"/>
    </source>
</evidence>
<accession>A0A168FGD4</accession>
<keyword evidence="2" id="KW-1185">Reference proteome</keyword>
<sequence>MADPLTTAREAGFTVIGHEGTAEEAWAVWRMFIADSAVPTLRVPDDDPDPRAVEAAWVHITAATGLFDTSGEFLLSVGGEGTSRLPWIRVRTAPDAQILALGLTYGVPEFVATSIDRSVAIGVTSEEDETWILVADDRPTGAP</sequence>
<gene>
    <name evidence="1" type="ORF">I598_2135</name>
</gene>
<organism evidence="1 2">
    <name type="scientific">Isoptericola dokdonensis DS-3</name>
    <dbReference type="NCBI Taxonomy" id="1300344"/>
    <lineage>
        <taxon>Bacteria</taxon>
        <taxon>Bacillati</taxon>
        <taxon>Actinomycetota</taxon>
        <taxon>Actinomycetes</taxon>
        <taxon>Micrococcales</taxon>
        <taxon>Promicromonosporaceae</taxon>
        <taxon>Isoptericola</taxon>
    </lineage>
</organism>
<dbReference type="EMBL" id="CP014209">
    <property type="protein sequence ID" value="ANC31676.1"/>
    <property type="molecule type" value="Genomic_DNA"/>
</dbReference>
<reference evidence="1 2" key="1">
    <citation type="submission" date="2016-01" db="EMBL/GenBank/DDBJ databases">
        <title>Complete genome sequence of a soil Actinobacterium, Isoptericola dokdonensis DS-3.</title>
        <authorList>
            <person name="Kwon S.-K."/>
            <person name="Kim J.F."/>
        </authorList>
    </citation>
    <scope>NUCLEOTIDE SEQUENCE [LARGE SCALE GENOMIC DNA]</scope>
    <source>
        <strain evidence="1 2">DS-3</strain>
    </source>
</reference>
<dbReference type="RefSeq" id="WP_068202923.1">
    <property type="nucleotide sequence ID" value="NZ_CP014209.1"/>
</dbReference>
<dbReference type="STRING" id="1300344.I598_2135"/>